<dbReference type="AlphaFoldDB" id="A0A5J5C6D0"/>
<evidence type="ECO:0000256" key="9">
    <source>
        <dbReference type="ARBA" id="ARBA00023170"/>
    </source>
</evidence>
<keyword evidence="12" id="KW-0407">Ion channel</keyword>
<keyword evidence="7" id="KW-0406">Ion transport</keyword>
<dbReference type="FunFam" id="3.40.190.10:FF:000054">
    <property type="entry name" value="Glutamate receptor"/>
    <property type="match status" value="1"/>
</dbReference>
<keyword evidence="16" id="KW-1185">Reference proteome</keyword>
<dbReference type="Pfam" id="PF00060">
    <property type="entry name" value="Lig_chan"/>
    <property type="match status" value="1"/>
</dbReference>
<evidence type="ECO:0000313" key="15">
    <source>
        <dbReference type="EMBL" id="KAA8550526.1"/>
    </source>
</evidence>
<evidence type="ECO:0000256" key="10">
    <source>
        <dbReference type="ARBA" id="ARBA00023180"/>
    </source>
</evidence>
<keyword evidence="5" id="KW-0732">Signal</keyword>
<evidence type="ECO:0000256" key="1">
    <source>
        <dbReference type="ARBA" id="ARBA00004141"/>
    </source>
</evidence>
<dbReference type="FunFam" id="1.10.287.70:FF:000037">
    <property type="entry name" value="Glutamate receptor"/>
    <property type="match status" value="1"/>
</dbReference>
<dbReference type="GO" id="GO:0015276">
    <property type="term" value="F:ligand-gated monoatomic ion channel activity"/>
    <property type="evidence" value="ECO:0007669"/>
    <property type="project" value="InterPro"/>
</dbReference>
<evidence type="ECO:0000313" key="16">
    <source>
        <dbReference type="Proteomes" id="UP000325577"/>
    </source>
</evidence>
<organism evidence="15 16">
    <name type="scientific">Nyssa sinensis</name>
    <dbReference type="NCBI Taxonomy" id="561372"/>
    <lineage>
        <taxon>Eukaryota</taxon>
        <taxon>Viridiplantae</taxon>
        <taxon>Streptophyta</taxon>
        <taxon>Embryophyta</taxon>
        <taxon>Tracheophyta</taxon>
        <taxon>Spermatophyta</taxon>
        <taxon>Magnoliopsida</taxon>
        <taxon>eudicotyledons</taxon>
        <taxon>Gunneridae</taxon>
        <taxon>Pentapetalae</taxon>
        <taxon>asterids</taxon>
        <taxon>Cornales</taxon>
        <taxon>Nyssaceae</taxon>
        <taxon>Nyssa</taxon>
    </lineage>
</organism>
<gene>
    <name evidence="15" type="ORF">F0562_002210</name>
</gene>
<evidence type="ECO:0000259" key="14">
    <source>
        <dbReference type="SMART" id="SM00079"/>
    </source>
</evidence>
<dbReference type="SUPFAM" id="SSF53822">
    <property type="entry name" value="Periplasmic binding protein-like I"/>
    <property type="match status" value="1"/>
</dbReference>
<keyword evidence="6 13" id="KW-1133">Transmembrane helix</keyword>
<evidence type="ECO:0000256" key="6">
    <source>
        <dbReference type="ARBA" id="ARBA00022989"/>
    </source>
</evidence>
<name>A0A5J5C6D0_9ASTE</name>
<dbReference type="SUPFAM" id="SSF53850">
    <property type="entry name" value="Periplasmic binding protein-like II"/>
    <property type="match status" value="1"/>
</dbReference>
<keyword evidence="4 13" id="KW-0812">Transmembrane</keyword>
<keyword evidence="10" id="KW-0325">Glycoprotein</keyword>
<comment type="similarity">
    <text evidence="2">Belongs to the glutamate-gated ion channel (TC 1.A.10.1) family.</text>
</comment>
<dbReference type="SMART" id="SM00079">
    <property type="entry name" value="PBPe"/>
    <property type="match status" value="1"/>
</dbReference>
<evidence type="ECO:0000256" key="4">
    <source>
        <dbReference type="ARBA" id="ARBA00022692"/>
    </source>
</evidence>
<feature type="transmembrane region" description="Helical" evidence="13">
    <location>
        <begin position="252"/>
        <end position="271"/>
    </location>
</feature>
<dbReference type="Gene3D" id="3.40.190.10">
    <property type="entry name" value="Periplasmic binding protein-like II"/>
    <property type="match status" value="1"/>
</dbReference>
<dbReference type="EMBL" id="CM018031">
    <property type="protein sequence ID" value="KAA8550526.1"/>
    <property type="molecule type" value="Genomic_DNA"/>
</dbReference>
<dbReference type="InterPro" id="IPR015683">
    <property type="entry name" value="Ionotropic_Glu_rcpt"/>
</dbReference>
<evidence type="ECO:0000256" key="2">
    <source>
        <dbReference type="ARBA" id="ARBA00008685"/>
    </source>
</evidence>
<dbReference type="InterPro" id="IPR001320">
    <property type="entry name" value="Iontro_rcpt_C"/>
</dbReference>
<feature type="domain" description="Ionotropic glutamate receptor C-terminal" evidence="14">
    <location>
        <begin position="133"/>
        <end position="446"/>
    </location>
</feature>
<comment type="subcellular location">
    <subcellularLocation>
        <location evidence="1">Membrane</location>
        <topology evidence="1">Multi-pass membrane protein</topology>
    </subcellularLocation>
</comment>
<feature type="transmembrane region" description="Helical" evidence="13">
    <location>
        <begin position="313"/>
        <end position="339"/>
    </location>
</feature>
<evidence type="ECO:0000256" key="8">
    <source>
        <dbReference type="ARBA" id="ARBA00023136"/>
    </source>
</evidence>
<keyword evidence="11" id="KW-1071">Ligand-gated ion channel</keyword>
<keyword evidence="9" id="KW-0675">Receptor</keyword>
<dbReference type="OrthoDB" id="5984008at2759"/>
<dbReference type="GO" id="GO:0016020">
    <property type="term" value="C:membrane"/>
    <property type="evidence" value="ECO:0007669"/>
    <property type="project" value="UniProtKB-SubCell"/>
</dbReference>
<dbReference type="Proteomes" id="UP000325577">
    <property type="component" value="Linkage Group LG0"/>
</dbReference>
<keyword evidence="3" id="KW-0813">Transport</keyword>
<feature type="transmembrane region" description="Helical" evidence="13">
    <location>
        <begin position="283"/>
        <end position="301"/>
    </location>
</feature>
<dbReference type="Gene3D" id="1.10.287.70">
    <property type="match status" value="1"/>
</dbReference>
<dbReference type="Gene3D" id="3.40.50.2300">
    <property type="match status" value="1"/>
</dbReference>
<evidence type="ECO:0000256" key="3">
    <source>
        <dbReference type="ARBA" id="ARBA00022448"/>
    </source>
</evidence>
<evidence type="ECO:0000256" key="12">
    <source>
        <dbReference type="ARBA" id="ARBA00023303"/>
    </source>
</evidence>
<evidence type="ECO:0000256" key="13">
    <source>
        <dbReference type="SAM" id="Phobius"/>
    </source>
</evidence>
<evidence type="ECO:0000256" key="7">
    <source>
        <dbReference type="ARBA" id="ARBA00023065"/>
    </source>
</evidence>
<accession>A0A5J5C6D0</accession>
<evidence type="ECO:0000256" key="11">
    <source>
        <dbReference type="ARBA" id="ARBA00023286"/>
    </source>
</evidence>
<evidence type="ECO:0000256" key="5">
    <source>
        <dbReference type="ARBA" id="ARBA00022729"/>
    </source>
</evidence>
<protein>
    <recommendedName>
        <fullName evidence="14">Ionotropic glutamate receptor C-terminal domain-containing protein</fullName>
    </recommendedName>
</protein>
<dbReference type="PANTHER" id="PTHR18966">
    <property type="entry name" value="IONOTROPIC GLUTAMATE RECEPTOR"/>
    <property type="match status" value="1"/>
</dbReference>
<dbReference type="InterPro" id="IPR028082">
    <property type="entry name" value="Peripla_BP_I"/>
</dbReference>
<keyword evidence="8 13" id="KW-0472">Membrane</keyword>
<reference evidence="15 16" key="1">
    <citation type="submission" date="2019-09" db="EMBL/GenBank/DDBJ databases">
        <title>A chromosome-level genome assembly of the Chinese tupelo Nyssa sinensis.</title>
        <authorList>
            <person name="Yang X."/>
            <person name="Kang M."/>
            <person name="Yang Y."/>
            <person name="Xiong H."/>
            <person name="Wang M."/>
            <person name="Zhang Z."/>
            <person name="Wang Z."/>
            <person name="Wu H."/>
            <person name="Ma T."/>
            <person name="Liu J."/>
            <person name="Xi Z."/>
        </authorList>
    </citation>
    <scope>NUCLEOTIDE SEQUENCE [LARGE SCALE GENOMIC DNA]</scope>
    <source>
        <strain evidence="15">J267</strain>
        <tissue evidence="15">Leaf</tissue>
    </source>
</reference>
<sequence length="446" mass="49543">MAAEKVKMPQIREDSITLKLNLMDLANIRASKSGSILLSEILQTRFKGLSGEFQLMNGKKLISKAFEIVNVIGKGDRRVGFWTLMDGITKEMNPSVEKKYSSSHSGIEAIIWPGGSTTTPKGWVLPMSGKKLRIGVPLRQGSNEFINVDIHPQTNATIVTGSCIDVFKPAIDALEYEVSYEFIPFANGSYDELIYQVYLQNYDAAVGDTRIKSNRSLYVDSTLPYTDMGVGTVAPVVENKNMWIFFKPIDSGLWITSVSFFIIMGFVVWAIEHPINEEFQGAPAQQIGTALWFGFSTLVYTHREKLLSNLSRFVVIVWVFVVLILTSSYTATLTSLLMVQQIQLASKGNYIGYQTGTFIEGVIANNLNFEGLQQYSSPNEYVDALSRGNNNGSVVAVIDEIPYIKLFLTKHLVGYAMIASEPTTNGFAFWDLISFSPSDILDLLTS</sequence>
<proteinExistence type="inferred from homology"/>